<dbReference type="AlphaFoldDB" id="A0A7J8ZF63"/>
<comment type="similarity">
    <text evidence="1">Belongs to the LOB domain-containing protein family.</text>
</comment>
<name>A0A7J8ZF63_9ROSI</name>
<dbReference type="EMBL" id="JABEZV010000004">
    <property type="protein sequence ID" value="MBA0709889.1"/>
    <property type="molecule type" value="Genomic_DNA"/>
</dbReference>
<dbReference type="Proteomes" id="UP000593574">
    <property type="component" value="Unassembled WGS sequence"/>
</dbReference>
<evidence type="ECO:0000259" key="2">
    <source>
        <dbReference type="PROSITE" id="PS50891"/>
    </source>
</evidence>
<dbReference type="PANTHER" id="PTHR31529">
    <property type="entry name" value="LOB DOMAIN CONTAINING PROTEIN"/>
    <property type="match status" value="1"/>
</dbReference>
<dbReference type="Pfam" id="PF03195">
    <property type="entry name" value="LOB"/>
    <property type="match status" value="1"/>
</dbReference>
<protein>
    <recommendedName>
        <fullName evidence="2">LOB domain-containing protein</fullName>
    </recommendedName>
</protein>
<proteinExistence type="inferred from homology"/>
<accession>A0A7J8ZF63</accession>
<feature type="domain" description="LOB" evidence="2">
    <location>
        <begin position="6"/>
        <end position="108"/>
    </location>
</feature>
<sequence length="260" mass="27964">MTGAGSPCGACKFLRRRCVKGCVFAPYFSHEQGATHFAAIHKVFGASNVSKLLTHLPVNERCEAAVTISYEAQARLQDPIYGCVSHIFALQQQVVNLQAQLACLKEQAASSTFINGTSGSGNPNNVLLQSWFRNNSTMAAPNAQLACLKEQAASSTFINGTSGSGNPNNVLLQSWFRNNSTMAAPNLNPNLSENGFLDPNSLVNYESSSVISSSSGEDRSSFNAFGEAVPCSMASFEEQWSNFQDVDDLQSMAFGFVHHS</sequence>
<evidence type="ECO:0000256" key="1">
    <source>
        <dbReference type="ARBA" id="ARBA00005474"/>
    </source>
</evidence>
<dbReference type="PANTHER" id="PTHR31529:SF26">
    <property type="entry name" value="LOB DOMAIN-CONTAINING PROTEIN CRL1"/>
    <property type="match status" value="1"/>
</dbReference>
<evidence type="ECO:0000313" key="4">
    <source>
        <dbReference type="Proteomes" id="UP000593574"/>
    </source>
</evidence>
<keyword evidence="4" id="KW-1185">Reference proteome</keyword>
<dbReference type="InterPro" id="IPR004883">
    <property type="entry name" value="LOB"/>
</dbReference>
<dbReference type="GO" id="GO:0045893">
    <property type="term" value="P:positive regulation of DNA-templated transcription"/>
    <property type="evidence" value="ECO:0007669"/>
    <property type="project" value="TreeGrafter"/>
</dbReference>
<organism evidence="3 4">
    <name type="scientific">Gossypium laxum</name>
    <dbReference type="NCBI Taxonomy" id="34288"/>
    <lineage>
        <taxon>Eukaryota</taxon>
        <taxon>Viridiplantae</taxon>
        <taxon>Streptophyta</taxon>
        <taxon>Embryophyta</taxon>
        <taxon>Tracheophyta</taxon>
        <taxon>Spermatophyta</taxon>
        <taxon>Magnoliopsida</taxon>
        <taxon>eudicotyledons</taxon>
        <taxon>Gunneridae</taxon>
        <taxon>Pentapetalae</taxon>
        <taxon>rosids</taxon>
        <taxon>malvids</taxon>
        <taxon>Malvales</taxon>
        <taxon>Malvaceae</taxon>
        <taxon>Malvoideae</taxon>
        <taxon>Gossypium</taxon>
    </lineage>
</organism>
<dbReference type="GO" id="GO:0009755">
    <property type="term" value="P:hormone-mediated signaling pathway"/>
    <property type="evidence" value="ECO:0007669"/>
    <property type="project" value="TreeGrafter"/>
</dbReference>
<comment type="caution">
    <text evidence="3">The sequence shown here is derived from an EMBL/GenBank/DDBJ whole genome shotgun (WGS) entry which is preliminary data.</text>
</comment>
<gene>
    <name evidence="3" type="ORF">Golax_024907</name>
</gene>
<dbReference type="GO" id="GO:0005634">
    <property type="term" value="C:nucleus"/>
    <property type="evidence" value="ECO:0007669"/>
    <property type="project" value="TreeGrafter"/>
</dbReference>
<evidence type="ECO:0000313" key="3">
    <source>
        <dbReference type="EMBL" id="MBA0709889.1"/>
    </source>
</evidence>
<dbReference type="PROSITE" id="PS50891">
    <property type="entry name" value="LOB"/>
    <property type="match status" value="1"/>
</dbReference>
<reference evidence="3 4" key="1">
    <citation type="journal article" date="2019" name="Genome Biol. Evol.">
        <title>Insights into the evolution of the New World diploid cottons (Gossypium, subgenus Houzingenia) based on genome sequencing.</title>
        <authorList>
            <person name="Grover C.E."/>
            <person name="Arick M.A. 2nd"/>
            <person name="Thrash A."/>
            <person name="Conover J.L."/>
            <person name="Sanders W.S."/>
            <person name="Peterson D.G."/>
            <person name="Frelichowski J.E."/>
            <person name="Scheffler J.A."/>
            <person name="Scheffler B.E."/>
            <person name="Wendel J.F."/>
        </authorList>
    </citation>
    <scope>NUCLEOTIDE SEQUENCE [LARGE SCALE GENOMIC DNA]</scope>
    <source>
        <strain evidence="3">4</strain>
        <tissue evidence="3">Leaf</tissue>
    </source>
</reference>